<keyword evidence="2" id="KW-1185">Reference proteome</keyword>
<protein>
    <submittedName>
        <fullName evidence="1">Oxidoreductase, short chain dehydrogenase/reductase family protein</fullName>
    </submittedName>
</protein>
<dbReference type="Pfam" id="PF00106">
    <property type="entry name" value="adh_short"/>
    <property type="match status" value="1"/>
</dbReference>
<dbReference type="Proteomes" id="UP000002941">
    <property type="component" value="Unassembled WGS sequence"/>
</dbReference>
<evidence type="ECO:0000313" key="2">
    <source>
        <dbReference type="Proteomes" id="UP000002941"/>
    </source>
</evidence>
<dbReference type="CDD" id="cd05233">
    <property type="entry name" value="SDR_c"/>
    <property type="match status" value="1"/>
</dbReference>
<sequence>MDIKTSSTSMRLDIGMSKTTGRTIAVLGAGPGLGGAVARRFGAEGYSVALMARRPEQLRQMAEELRAQGITASAFPVDLTDLDAMRAALAGAEQQLGPIDVLYLGATSDAPHTPPSQVEAADVARAAILNTWAPIEAVRAVLPGMRERGRGTILMANAASAIAAPPAMSGAVAPALAATRNWLQSLHDEVAADGVYVGALFVAAMIEGSAAWEQVRRMPGAESFPRVRAEDLADRLWDMASARDVFEAVLPAPRA</sequence>
<dbReference type="InterPro" id="IPR002347">
    <property type="entry name" value="SDR_fam"/>
</dbReference>
<gene>
    <name evidence="1" type="ORF">HMPREF1318_0191</name>
</gene>
<dbReference type="EMBL" id="AKFT01000065">
    <property type="protein sequence ID" value="EJF46366.1"/>
    <property type="molecule type" value="Genomic_DNA"/>
</dbReference>
<organism evidence="1 2">
    <name type="scientific">Actinomyces massiliensis F0489</name>
    <dbReference type="NCBI Taxonomy" id="1125718"/>
    <lineage>
        <taxon>Bacteria</taxon>
        <taxon>Bacillati</taxon>
        <taxon>Actinomycetota</taxon>
        <taxon>Actinomycetes</taxon>
        <taxon>Actinomycetales</taxon>
        <taxon>Actinomycetaceae</taxon>
        <taxon>Actinomyces</taxon>
    </lineage>
</organism>
<evidence type="ECO:0000313" key="1">
    <source>
        <dbReference type="EMBL" id="EJF46366.1"/>
    </source>
</evidence>
<dbReference type="InterPro" id="IPR036291">
    <property type="entry name" value="NAD(P)-bd_dom_sf"/>
</dbReference>
<dbReference type="Gene3D" id="3.40.50.720">
    <property type="entry name" value="NAD(P)-binding Rossmann-like Domain"/>
    <property type="match status" value="1"/>
</dbReference>
<proteinExistence type="predicted"/>
<dbReference type="PATRIC" id="fig|1125718.3.peg.956"/>
<comment type="caution">
    <text evidence="1">The sequence shown here is derived from an EMBL/GenBank/DDBJ whole genome shotgun (WGS) entry which is preliminary data.</text>
</comment>
<reference evidence="1 2" key="1">
    <citation type="submission" date="2012-05" db="EMBL/GenBank/DDBJ databases">
        <authorList>
            <person name="Harkins D.M."/>
            <person name="Madupu R."/>
            <person name="Durkin A.S."/>
            <person name="Torralba M."/>
            <person name="Methe B."/>
            <person name="Sutton G.G."/>
            <person name="Nelson K.E."/>
        </authorList>
    </citation>
    <scope>NUCLEOTIDE SEQUENCE [LARGE SCALE GENOMIC DNA]</scope>
    <source>
        <strain evidence="1 2">F0489</strain>
    </source>
</reference>
<dbReference type="SUPFAM" id="SSF51735">
    <property type="entry name" value="NAD(P)-binding Rossmann-fold domains"/>
    <property type="match status" value="1"/>
</dbReference>
<dbReference type="AlphaFoldDB" id="J0XCE4"/>
<dbReference type="PANTHER" id="PTHR43431:SF7">
    <property type="entry name" value="OXIDOREDUCTASE, SHORT CHAIN DEHYDROGENASE_REDUCTASE FAMILY (AFU_ORTHOLOGUE AFUA_5G14000)"/>
    <property type="match status" value="1"/>
</dbReference>
<accession>J0XCE4</accession>
<dbReference type="PANTHER" id="PTHR43431">
    <property type="entry name" value="OXIDOREDUCTASE, SHORT CHAIN DEHYDROGENASE/REDUCTASE FAMILY (AFU_ORTHOLOGUE AFUA_5G14000)"/>
    <property type="match status" value="1"/>
</dbReference>
<dbReference type="eggNOG" id="COG0300">
    <property type="taxonomic scope" value="Bacteria"/>
</dbReference>
<name>J0XCE4_9ACTO</name>